<name>W9RYA8_9ROSA</name>
<keyword evidence="2" id="KW-1185">Reference proteome</keyword>
<evidence type="ECO:0000313" key="2">
    <source>
        <dbReference type="Proteomes" id="UP000030645"/>
    </source>
</evidence>
<dbReference type="EMBL" id="KE345285">
    <property type="protein sequence ID" value="EXB98266.1"/>
    <property type="molecule type" value="Genomic_DNA"/>
</dbReference>
<proteinExistence type="predicted"/>
<sequence>MAAAAAAANWWALLDERAGDWERGSMEREATLIGAVADVLVGGDELSPAGGGCGCSLYH</sequence>
<protein>
    <submittedName>
        <fullName evidence="1">Uncharacterized protein</fullName>
    </submittedName>
</protein>
<reference evidence="2" key="1">
    <citation type="submission" date="2013-01" db="EMBL/GenBank/DDBJ databases">
        <title>Draft Genome Sequence of a Mulberry Tree, Morus notabilis C.K. Schneid.</title>
        <authorList>
            <person name="He N."/>
            <person name="Zhao S."/>
        </authorList>
    </citation>
    <scope>NUCLEOTIDE SEQUENCE</scope>
</reference>
<dbReference type="Proteomes" id="UP000030645">
    <property type="component" value="Unassembled WGS sequence"/>
</dbReference>
<accession>W9RYA8</accession>
<evidence type="ECO:0000313" key="1">
    <source>
        <dbReference type="EMBL" id="EXB98266.1"/>
    </source>
</evidence>
<dbReference type="AlphaFoldDB" id="W9RYA8"/>
<organism evidence="1 2">
    <name type="scientific">Morus notabilis</name>
    <dbReference type="NCBI Taxonomy" id="981085"/>
    <lineage>
        <taxon>Eukaryota</taxon>
        <taxon>Viridiplantae</taxon>
        <taxon>Streptophyta</taxon>
        <taxon>Embryophyta</taxon>
        <taxon>Tracheophyta</taxon>
        <taxon>Spermatophyta</taxon>
        <taxon>Magnoliopsida</taxon>
        <taxon>eudicotyledons</taxon>
        <taxon>Gunneridae</taxon>
        <taxon>Pentapetalae</taxon>
        <taxon>rosids</taxon>
        <taxon>fabids</taxon>
        <taxon>Rosales</taxon>
        <taxon>Moraceae</taxon>
        <taxon>Moreae</taxon>
        <taxon>Morus</taxon>
    </lineage>
</organism>
<gene>
    <name evidence="1" type="ORF">L484_014250</name>
</gene>